<accession>A0A7K9BSP8</accession>
<comment type="caution">
    <text evidence="3">The sequence shown here is derived from an EMBL/GenBank/DDBJ whole genome shotgun (WGS) entry which is preliminary data.</text>
</comment>
<feature type="coiled-coil region" evidence="1">
    <location>
        <begin position="9"/>
        <end position="71"/>
    </location>
</feature>
<feature type="non-terminal residue" evidence="3">
    <location>
        <position position="171"/>
    </location>
</feature>
<dbReference type="InterPro" id="IPR021885">
    <property type="entry name" value="DUF3496"/>
</dbReference>
<feature type="non-terminal residue" evidence="3">
    <location>
        <position position="1"/>
    </location>
</feature>
<feature type="domain" description="DUF3496" evidence="2">
    <location>
        <begin position="114"/>
        <end position="171"/>
    </location>
</feature>
<organism evidence="3 4">
    <name type="scientific">Psilopogon haemacephalus</name>
    <name type="common">coppersmith barbet</name>
    <dbReference type="NCBI Taxonomy" id="2585815"/>
    <lineage>
        <taxon>Eukaryota</taxon>
        <taxon>Metazoa</taxon>
        <taxon>Chordata</taxon>
        <taxon>Craniata</taxon>
        <taxon>Vertebrata</taxon>
        <taxon>Euteleostomi</taxon>
        <taxon>Archelosauria</taxon>
        <taxon>Archosauria</taxon>
        <taxon>Dinosauria</taxon>
        <taxon>Saurischia</taxon>
        <taxon>Theropoda</taxon>
        <taxon>Coelurosauria</taxon>
        <taxon>Aves</taxon>
        <taxon>Neognathae</taxon>
        <taxon>Neoaves</taxon>
        <taxon>Telluraves</taxon>
        <taxon>Coraciimorphae</taxon>
        <taxon>Piciformes</taxon>
        <taxon>Megalaimidae</taxon>
        <taxon>Psilopogon</taxon>
    </lineage>
</organism>
<proteinExistence type="predicted"/>
<protein>
    <submittedName>
        <fullName evidence="3">ANR26 protein</fullName>
    </submittedName>
</protein>
<dbReference type="Pfam" id="PF12001">
    <property type="entry name" value="DUF3496"/>
    <property type="match status" value="1"/>
</dbReference>
<feature type="coiled-coil region" evidence="1">
    <location>
        <begin position="106"/>
        <end position="133"/>
    </location>
</feature>
<evidence type="ECO:0000259" key="2">
    <source>
        <dbReference type="Pfam" id="PF12001"/>
    </source>
</evidence>
<dbReference type="EMBL" id="VWZI01004092">
    <property type="protein sequence ID" value="NXG42752.1"/>
    <property type="molecule type" value="Genomic_DNA"/>
</dbReference>
<keyword evidence="4" id="KW-1185">Reference proteome</keyword>
<dbReference type="OrthoDB" id="366390at2759"/>
<evidence type="ECO:0000313" key="4">
    <source>
        <dbReference type="Proteomes" id="UP000574528"/>
    </source>
</evidence>
<evidence type="ECO:0000256" key="1">
    <source>
        <dbReference type="SAM" id="Coils"/>
    </source>
</evidence>
<keyword evidence="1" id="KW-0175">Coiled coil</keyword>
<sequence length="171" mass="20307">QVGELSQQLEIKSKKCVQLEVQNQDLQEELSTMYGNHEKLEKSKCQLKEEVADLKHRLETSTSQMEQYKRTADERADQEIRRKIQEVNLVLQTQAAFLDQSEQIRANHHTSLINQLKQRIKLLERELDRIKSTQQDSIFQKESIQAEKEKYKELYLEEVKIRGRLANKLER</sequence>
<dbReference type="Proteomes" id="UP000574528">
    <property type="component" value="Unassembled WGS sequence"/>
</dbReference>
<name>A0A7K9BSP8_9PICI</name>
<evidence type="ECO:0000313" key="3">
    <source>
        <dbReference type="EMBL" id="NXG42752.1"/>
    </source>
</evidence>
<dbReference type="AlphaFoldDB" id="A0A7K9BSP8"/>
<reference evidence="3 4" key="1">
    <citation type="submission" date="2019-09" db="EMBL/GenBank/DDBJ databases">
        <title>Bird 10,000 Genomes (B10K) Project - Family phase.</title>
        <authorList>
            <person name="Zhang G."/>
        </authorList>
    </citation>
    <scope>NUCLEOTIDE SEQUENCE [LARGE SCALE GENOMIC DNA]</scope>
    <source>
        <strain evidence="3">B10K-DU-001-24</strain>
        <tissue evidence="3">Muscle</tissue>
    </source>
</reference>
<gene>
    <name evidence="3" type="primary">Ankrd26</name>
    <name evidence="3" type="ORF">PSIHAE_R15015</name>
</gene>